<proteinExistence type="predicted"/>
<feature type="compositionally biased region" description="Polar residues" evidence="1">
    <location>
        <begin position="117"/>
        <end position="130"/>
    </location>
</feature>
<dbReference type="AlphaFoldDB" id="X1RQ48"/>
<protein>
    <recommendedName>
        <fullName evidence="3">Periplasmic copper-binding protein NosD beta helix domain-containing protein</fullName>
    </recommendedName>
</protein>
<gene>
    <name evidence="2" type="ORF">S12H4_17041</name>
</gene>
<name>X1RQ48_9ZZZZ</name>
<feature type="non-terminal residue" evidence="2">
    <location>
        <position position="1"/>
    </location>
</feature>
<evidence type="ECO:0000256" key="1">
    <source>
        <dbReference type="SAM" id="MobiDB-lite"/>
    </source>
</evidence>
<feature type="region of interest" description="Disordered" evidence="1">
    <location>
        <begin position="98"/>
        <end position="130"/>
    </location>
</feature>
<accession>X1RQ48</accession>
<sequence>TMGDVTILSNGISDFNTGILVEIVATSGISIHGNSIVGNTCGVNYLGSDVVDATNNWWGAADGPSGVGSGSGDAVSANVDYDPWLTAPWVPTKADILKDNGVPGKGLDKAPGLQKPFNPNSQAGNNAGKK</sequence>
<organism evidence="2">
    <name type="scientific">marine sediment metagenome</name>
    <dbReference type="NCBI Taxonomy" id="412755"/>
    <lineage>
        <taxon>unclassified sequences</taxon>
        <taxon>metagenomes</taxon>
        <taxon>ecological metagenomes</taxon>
    </lineage>
</organism>
<comment type="caution">
    <text evidence="2">The sequence shown here is derived from an EMBL/GenBank/DDBJ whole genome shotgun (WGS) entry which is preliminary data.</text>
</comment>
<dbReference type="EMBL" id="BARW01008291">
    <property type="protein sequence ID" value="GAI82778.1"/>
    <property type="molecule type" value="Genomic_DNA"/>
</dbReference>
<reference evidence="2" key="1">
    <citation type="journal article" date="2014" name="Front. Microbiol.">
        <title>High frequency of phylogenetically diverse reductive dehalogenase-homologous genes in deep subseafloor sedimentary metagenomes.</title>
        <authorList>
            <person name="Kawai M."/>
            <person name="Futagami T."/>
            <person name="Toyoda A."/>
            <person name="Takaki Y."/>
            <person name="Nishi S."/>
            <person name="Hori S."/>
            <person name="Arai W."/>
            <person name="Tsubouchi T."/>
            <person name="Morono Y."/>
            <person name="Uchiyama I."/>
            <person name="Ito T."/>
            <person name="Fujiyama A."/>
            <person name="Inagaki F."/>
            <person name="Takami H."/>
        </authorList>
    </citation>
    <scope>NUCLEOTIDE SEQUENCE</scope>
    <source>
        <strain evidence="2">Expedition CK06-06</strain>
    </source>
</reference>
<evidence type="ECO:0000313" key="2">
    <source>
        <dbReference type="EMBL" id="GAI82778.1"/>
    </source>
</evidence>
<evidence type="ECO:0008006" key="3">
    <source>
        <dbReference type="Google" id="ProtNLM"/>
    </source>
</evidence>